<reference evidence="2 3" key="1">
    <citation type="submission" date="2015-07" db="EMBL/GenBank/DDBJ databases">
        <title>The genome of Habropoda laboriosa.</title>
        <authorList>
            <person name="Pan H."/>
            <person name="Kapheim K."/>
        </authorList>
    </citation>
    <scope>NUCLEOTIDE SEQUENCE [LARGE SCALE GENOMIC DNA]</scope>
    <source>
        <strain evidence="2">0110345459</strain>
    </source>
</reference>
<dbReference type="EMBL" id="KQ414943">
    <property type="protein sequence ID" value="KOC59115.1"/>
    <property type="molecule type" value="Genomic_DNA"/>
</dbReference>
<evidence type="ECO:0000313" key="3">
    <source>
        <dbReference type="Proteomes" id="UP000053825"/>
    </source>
</evidence>
<accession>A0A0L7QKM8</accession>
<evidence type="ECO:0000256" key="1">
    <source>
        <dbReference type="SAM" id="MobiDB-lite"/>
    </source>
</evidence>
<feature type="region of interest" description="Disordered" evidence="1">
    <location>
        <begin position="1"/>
        <end position="41"/>
    </location>
</feature>
<organism evidence="2 3">
    <name type="scientific">Habropoda laboriosa</name>
    <dbReference type="NCBI Taxonomy" id="597456"/>
    <lineage>
        <taxon>Eukaryota</taxon>
        <taxon>Metazoa</taxon>
        <taxon>Ecdysozoa</taxon>
        <taxon>Arthropoda</taxon>
        <taxon>Hexapoda</taxon>
        <taxon>Insecta</taxon>
        <taxon>Pterygota</taxon>
        <taxon>Neoptera</taxon>
        <taxon>Endopterygota</taxon>
        <taxon>Hymenoptera</taxon>
        <taxon>Apocrita</taxon>
        <taxon>Aculeata</taxon>
        <taxon>Apoidea</taxon>
        <taxon>Anthophila</taxon>
        <taxon>Apidae</taxon>
        <taxon>Habropoda</taxon>
    </lineage>
</organism>
<dbReference type="Proteomes" id="UP000053825">
    <property type="component" value="Unassembled WGS sequence"/>
</dbReference>
<dbReference type="AlphaFoldDB" id="A0A0L7QKM8"/>
<protein>
    <submittedName>
        <fullName evidence="2">Uncharacterized protein</fullName>
    </submittedName>
</protein>
<feature type="compositionally biased region" description="Basic and acidic residues" evidence="1">
    <location>
        <begin position="1"/>
        <end position="11"/>
    </location>
</feature>
<evidence type="ECO:0000313" key="2">
    <source>
        <dbReference type="EMBL" id="KOC59115.1"/>
    </source>
</evidence>
<keyword evidence="3" id="KW-1185">Reference proteome</keyword>
<proteinExistence type="predicted"/>
<sequence>MDSTRSSRENVVHPGRLTRYGTKTKVKRKELGHSPLSRGVIGNRLEDRPMYQQLEREVVTEERSRSDFLKENEGVEEEKAVGGTLYSGVGKPTVLLVRASSQLGRYIVSGNWNTTGLQEHPTDSPPKER</sequence>
<name>A0A0L7QKM8_9HYME</name>
<gene>
    <name evidence="2" type="ORF">WH47_12567</name>
</gene>